<name>A0ABW5CBK8_9PROT</name>
<dbReference type="InterPro" id="IPR035965">
    <property type="entry name" value="PAS-like_dom_sf"/>
</dbReference>
<dbReference type="Pfam" id="PF13426">
    <property type="entry name" value="PAS_9"/>
    <property type="match status" value="2"/>
</dbReference>
<organism evidence="5 6">
    <name type="scientific">Phaeospirillum tilakii</name>
    <dbReference type="NCBI Taxonomy" id="741673"/>
    <lineage>
        <taxon>Bacteria</taxon>
        <taxon>Pseudomonadati</taxon>
        <taxon>Pseudomonadota</taxon>
        <taxon>Alphaproteobacteria</taxon>
        <taxon>Rhodospirillales</taxon>
        <taxon>Rhodospirillaceae</taxon>
        <taxon>Phaeospirillum</taxon>
    </lineage>
</organism>
<dbReference type="InterPro" id="IPR000700">
    <property type="entry name" value="PAS-assoc_C"/>
</dbReference>
<dbReference type="PROSITE" id="PS50112">
    <property type="entry name" value="PAS"/>
    <property type="match status" value="2"/>
</dbReference>
<dbReference type="EC" id="2.7.7.65" evidence="5"/>
<dbReference type="PANTHER" id="PTHR46663">
    <property type="entry name" value="DIGUANYLATE CYCLASE DGCT-RELATED"/>
    <property type="match status" value="1"/>
</dbReference>
<feature type="domain" description="PAS" evidence="2">
    <location>
        <begin position="229"/>
        <end position="274"/>
    </location>
</feature>
<proteinExistence type="predicted"/>
<dbReference type="InterPro" id="IPR000160">
    <property type="entry name" value="GGDEF_dom"/>
</dbReference>
<dbReference type="InterPro" id="IPR001610">
    <property type="entry name" value="PAC"/>
</dbReference>
<dbReference type="InterPro" id="IPR043128">
    <property type="entry name" value="Rev_trsase/Diguanyl_cyclase"/>
</dbReference>
<evidence type="ECO:0000256" key="1">
    <source>
        <dbReference type="SAM" id="Phobius"/>
    </source>
</evidence>
<dbReference type="Gene3D" id="3.30.70.270">
    <property type="match status" value="1"/>
</dbReference>
<reference evidence="6" key="1">
    <citation type="journal article" date="2019" name="Int. J. Syst. Evol. Microbiol.">
        <title>The Global Catalogue of Microorganisms (GCM) 10K type strain sequencing project: providing services to taxonomists for standard genome sequencing and annotation.</title>
        <authorList>
            <consortium name="The Broad Institute Genomics Platform"/>
            <consortium name="The Broad Institute Genome Sequencing Center for Infectious Disease"/>
            <person name="Wu L."/>
            <person name="Ma J."/>
        </authorList>
    </citation>
    <scope>NUCLEOTIDE SEQUENCE [LARGE SCALE GENOMIC DNA]</scope>
    <source>
        <strain evidence="6">KCTC 15012</strain>
    </source>
</reference>
<dbReference type="PROSITE" id="PS50887">
    <property type="entry name" value="GGDEF"/>
    <property type="match status" value="1"/>
</dbReference>
<sequence length="649" mass="71605">MAEQGERVTRDLTIRYVAVLVVLGILALLSFLAVTDSLSSAEDGLERVSLVGGERALVARVAFAANRVAAAEAEADLAAGVTLLGTSLDAFERDRSALIAAVRGLPPATGRESGEELAARLDRDLGRFLDLGRTVQRRGHGLGGDDPALAALSDTAEGPLLEAFDGLDQRFRQVSQARMREMMALQAAGLLVALGVLLVSAFGVFHPMVERLRADFSERREAESALRDSEQRLRRILEESPIGVSVSRRRDGRIVFVNARFAEIVGMKAEQILGAPARDNYVDETQRRAVLADLRRDGRIDGAEVEFRRRDGKPFWSLLTIRSTDFEREPVNLAWIYDITERKAAEQQILLAAKVLETLNEAVMITDAANTIIFVNPAFTRITEYDRDEVLGHAPALLKSGRHDPEFYQEMWQTLLHRGSWSGEIWNRRKSGDLFAEWLSVVVIREPSGLVSHYVAVFSDITHRKEDEAVIWRQANYDPLTGLPNRSLFLDRLSQVVGQARRESKPFAVMFLDLDGFKAVNDRLGHAAGDELLQQAADRLSGCMRASDTLARLGGDEFVVILQGIRGRDEPALVARKLLDQLAQPFLLDGHRAEVRGSIGVALFPEDGGDGQTLLTRADQAMYAVKRRGKNSVLFAHEIAESPSTAEAV</sequence>
<dbReference type="EMBL" id="JBHUIY010000018">
    <property type="protein sequence ID" value="MFD2234247.1"/>
    <property type="molecule type" value="Genomic_DNA"/>
</dbReference>
<dbReference type="Pfam" id="PF00990">
    <property type="entry name" value="GGDEF"/>
    <property type="match status" value="1"/>
</dbReference>
<keyword evidence="6" id="KW-1185">Reference proteome</keyword>
<evidence type="ECO:0000313" key="5">
    <source>
        <dbReference type="EMBL" id="MFD2234247.1"/>
    </source>
</evidence>
<accession>A0ABW5CBK8</accession>
<keyword evidence="1" id="KW-1133">Transmembrane helix</keyword>
<dbReference type="SUPFAM" id="SSF55785">
    <property type="entry name" value="PYP-like sensor domain (PAS domain)"/>
    <property type="match status" value="2"/>
</dbReference>
<dbReference type="InterPro" id="IPR052163">
    <property type="entry name" value="DGC-Regulatory_Protein"/>
</dbReference>
<keyword evidence="1" id="KW-0472">Membrane</keyword>
<feature type="transmembrane region" description="Helical" evidence="1">
    <location>
        <begin position="182"/>
        <end position="205"/>
    </location>
</feature>
<dbReference type="InterPro" id="IPR029787">
    <property type="entry name" value="Nucleotide_cyclase"/>
</dbReference>
<keyword evidence="1" id="KW-0812">Transmembrane</keyword>
<evidence type="ECO:0000259" key="2">
    <source>
        <dbReference type="PROSITE" id="PS50112"/>
    </source>
</evidence>
<evidence type="ECO:0000259" key="3">
    <source>
        <dbReference type="PROSITE" id="PS50113"/>
    </source>
</evidence>
<dbReference type="SUPFAM" id="SSF55073">
    <property type="entry name" value="Nucleotide cyclase"/>
    <property type="match status" value="1"/>
</dbReference>
<keyword evidence="5" id="KW-0808">Transferase</keyword>
<dbReference type="CDD" id="cd00130">
    <property type="entry name" value="PAS"/>
    <property type="match status" value="2"/>
</dbReference>
<dbReference type="SMART" id="SM00086">
    <property type="entry name" value="PAC"/>
    <property type="match status" value="2"/>
</dbReference>
<dbReference type="PANTHER" id="PTHR46663:SF3">
    <property type="entry name" value="SLL0267 PROTEIN"/>
    <property type="match status" value="1"/>
</dbReference>
<evidence type="ECO:0000259" key="4">
    <source>
        <dbReference type="PROSITE" id="PS50887"/>
    </source>
</evidence>
<dbReference type="Proteomes" id="UP001597296">
    <property type="component" value="Unassembled WGS sequence"/>
</dbReference>
<comment type="caution">
    <text evidence="5">The sequence shown here is derived from an EMBL/GenBank/DDBJ whole genome shotgun (WGS) entry which is preliminary data.</text>
</comment>
<dbReference type="InterPro" id="IPR000014">
    <property type="entry name" value="PAS"/>
</dbReference>
<dbReference type="GO" id="GO:0052621">
    <property type="term" value="F:diguanylate cyclase activity"/>
    <property type="evidence" value="ECO:0007669"/>
    <property type="project" value="UniProtKB-EC"/>
</dbReference>
<dbReference type="CDD" id="cd01949">
    <property type="entry name" value="GGDEF"/>
    <property type="match status" value="1"/>
</dbReference>
<feature type="domain" description="PAS" evidence="2">
    <location>
        <begin position="354"/>
        <end position="419"/>
    </location>
</feature>
<feature type="domain" description="PAC" evidence="3">
    <location>
        <begin position="421"/>
        <end position="473"/>
    </location>
</feature>
<dbReference type="NCBIfam" id="TIGR00254">
    <property type="entry name" value="GGDEF"/>
    <property type="match status" value="1"/>
</dbReference>
<dbReference type="PROSITE" id="PS50113">
    <property type="entry name" value="PAC"/>
    <property type="match status" value="1"/>
</dbReference>
<keyword evidence="5" id="KW-0548">Nucleotidyltransferase</keyword>
<dbReference type="SMART" id="SM00267">
    <property type="entry name" value="GGDEF"/>
    <property type="match status" value="1"/>
</dbReference>
<gene>
    <name evidence="5" type="ORF">ACFSNB_10575</name>
</gene>
<protein>
    <submittedName>
        <fullName evidence="5">Diguanylate cyclase domain-containing protein</fullName>
        <ecNumber evidence="5">2.7.7.65</ecNumber>
    </submittedName>
</protein>
<feature type="domain" description="GGDEF" evidence="4">
    <location>
        <begin position="505"/>
        <end position="638"/>
    </location>
</feature>
<dbReference type="Gene3D" id="3.30.450.20">
    <property type="entry name" value="PAS domain"/>
    <property type="match status" value="2"/>
</dbReference>
<dbReference type="NCBIfam" id="TIGR00229">
    <property type="entry name" value="sensory_box"/>
    <property type="match status" value="2"/>
</dbReference>
<evidence type="ECO:0000313" key="6">
    <source>
        <dbReference type="Proteomes" id="UP001597296"/>
    </source>
</evidence>
<dbReference type="RefSeq" id="WP_377316277.1">
    <property type="nucleotide sequence ID" value="NZ_JBHUIY010000018.1"/>
</dbReference>
<dbReference type="SMART" id="SM00091">
    <property type="entry name" value="PAS"/>
    <property type="match status" value="2"/>
</dbReference>
<feature type="transmembrane region" description="Helical" evidence="1">
    <location>
        <begin position="12"/>
        <end position="34"/>
    </location>
</feature>